<accession>A0A9X0A9K2</accession>
<keyword evidence="2" id="KW-1185">Reference proteome</keyword>
<dbReference type="InterPro" id="IPR011009">
    <property type="entry name" value="Kinase-like_dom_sf"/>
</dbReference>
<comment type="caution">
    <text evidence="1">The sequence shown here is derived from an EMBL/GenBank/DDBJ whole genome shotgun (WGS) entry which is preliminary data.</text>
</comment>
<evidence type="ECO:0000313" key="2">
    <source>
        <dbReference type="Proteomes" id="UP001152300"/>
    </source>
</evidence>
<evidence type="ECO:0000313" key="1">
    <source>
        <dbReference type="EMBL" id="KAJ8058760.1"/>
    </source>
</evidence>
<dbReference type="AlphaFoldDB" id="A0A9X0A9K2"/>
<sequence length="156" mass="18269">MSDGCHSPQQLKDRIVQSCVHRDHDQFIATICEDDVCRLVSLYHNNDLCNFFKLPVRGSYNICYFIHFMSDNSNEDVEKWVVRVLLAPCLIYRNSNKLENEIATMQLVHDKTTIPIPKIHAYSLSESYKPLLSFIILEYIKKQKPLYSQLRDLSDE</sequence>
<name>A0A9X0A9K2_9HELO</name>
<proteinExistence type="predicted"/>
<dbReference type="SUPFAM" id="SSF56112">
    <property type="entry name" value="Protein kinase-like (PK-like)"/>
    <property type="match status" value="1"/>
</dbReference>
<dbReference type="Proteomes" id="UP001152300">
    <property type="component" value="Unassembled WGS sequence"/>
</dbReference>
<dbReference type="EMBL" id="JAPEIS010000015">
    <property type="protein sequence ID" value="KAJ8058760.1"/>
    <property type="molecule type" value="Genomic_DNA"/>
</dbReference>
<dbReference type="Gene3D" id="3.30.200.20">
    <property type="entry name" value="Phosphorylase Kinase, domain 1"/>
    <property type="match status" value="1"/>
</dbReference>
<reference evidence="1" key="1">
    <citation type="submission" date="2022-11" db="EMBL/GenBank/DDBJ databases">
        <title>Genome Resource of Sclerotinia nivalis Strain SnTB1, a Plant Pathogen Isolated from American Ginseng.</title>
        <authorList>
            <person name="Fan S."/>
        </authorList>
    </citation>
    <scope>NUCLEOTIDE SEQUENCE</scope>
    <source>
        <strain evidence="1">SnTB1</strain>
    </source>
</reference>
<dbReference type="OrthoDB" id="10003767at2759"/>
<protein>
    <submittedName>
        <fullName evidence="1">Uncharacterized protein</fullName>
    </submittedName>
</protein>
<gene>
    <name evidence="1" type="ORF">OCU04_011749</name>
</gene>
<organism evidence="1 2">
    <name type="scientific">Sclerotinia nivalis</name>
    <dbReference type="NCBI Taxonomy" id="352851"/>
    <lineage>
        <taxon>Eukaryota</taxon>
        <taxon>Fungi</taxon>
        <taxon>Dikarya</taxon>
        <taxon>Ascomycota</taxon>
        <taxon>Pezizomycotina</taxon>
        <taxon>Leotiomycetes</taxon>
        <taxon>Helotiales</taxon>
        <taxon>Sclerotiniaceae</taxon>
        <taxon>Sclerotinia</taxon>
    </lineage>
</organism>